<evidence type="ECO:0000259" key="6">
    <source>
        <dbReference type="PROSITE" id="PS50158"/>
    </source>
</evidence>
<dbReference type="GO" id="GO:0003676">
    <property type="term" value="F:nucleic acid binding"/>
    <property type="evidence" value="ECO:0007669"/>
    <property type="project" value="InterPro"/>
</dbReference>
<comment type="caution">
    <text evidence="8">The sequence shown here is derived from an EMBL/GenBank/DDBJ whole genome shotgun (WGS) entry which is preliminary data.</text>
</comment>
<keyword evidence="3" id="KW-0862">Zinc</keyword>
<evidence type="ECO:0000256" key="2">
    <source>
        <dbReference type="ARBA" id="ARBA00022771"/>
    </source>
</evidence>
<dbReference type="PROSITE" id="PS50966">
    <property type="entry name" value="ZF_SWIM"/>
    <property type="match status" value="1"/>
</dbReference>
<gene>
    <name evidence="8" type="ORF">LWI28_029102</name>
</gene>
<proteinExistence type="predicted"/>
<organism evidence="8 9">
    <name type="scientific">Acer negundo</name>
    <name type="common">Box elder</name>
    <dbReference type="NCBI Taxonomy" id="4023"/>
    <lineage>
        <taxon>Eukaryota</taxon>
        <taxon>Viridiplantae</taxon>
        <taxon>Streptophyta</taxon>
        <taxon>Embryophyta</taxon>
        <taxon>Tracheophyta</taxon>
        <taxon>Spermatophyta</taxon>
        <taxon>Magnoliopsida</taxon>
        <taxon>eudicotyledons</taxon>
        <taxon>Gunneridae</taxon>
        <taxon>Pentapetalae</taxon>
        <taxon>rosids</taxon>
        <taxon>malvids</taxon>
        <taxon>Sapindales</taxon>
        <taxon>Sapindaceae</taxon>
        <taxon>Hippocastanoideae</taxon>
        <taxon>Acereae</taxon>
        <taxon>Acer</taxon>
    </lineage>
</organism>
<evidence type="ECO:0000256" key="4">
    <source>
        <dbReference type="PROSITE-ProRule" id="PRU00047"/>
    </source>
</evidence>
<dbReference type="Proteomes" id="UP001064489">
    <property type="component" value="Chromosome 1"/>
</dbReference>
<evidence type="ECO:0000313" key="9">
    <source>
        <dbReference type="Proteomes" id="UP001064489"/>
    </source>
</evidence>
<dbReference type="EMBL" id="JAJSOW010000003">
    <property type="protein sequence ID" value="KAI9197016.1"/>
    <property type="molecule type" value="Genomic_DNA"/>
</dbReference>
<feature type="compositionally biased region" description="Basic residues" evidence="5">
    <location>
        <begin position="178"/>
        <end position="190"/>
    </location>
</feature>
<keyword evidence="9" id="KW-1185">Reference proteome</keyword>
<dbReference type="InterPro" id="IPR007527">
    <property type="entry name" value="Znf_SWIM"/>
</dbReference>
<evidence type="ECO:0008006" key="10">
    <source>
        <dbReference type="Google" id="ProtNLM"/>
    </source>
</evidence>
<name>A0AAD5JNN8_ACENE</name>
<evidence type="ECO:0000256" key="5">
    <source>
        <dbReference type="SAM" id="MobiDB-lite"/>
    </source>
</evidence>
<sequence length="190" mass="21626">MLLLPVLTNGPAYTVPKEAAQSMRHRLTDAEHLVILKRVEKRGYMNVNLVDWNIFSVRHKGKQWTVDLARKTCTCNKFQMGLFPCSHAVAATRERNLDFTSLRADYYKRETLIDTYLVLIMPVGHPSSWVVPSDIAMRVILNPKTKRQSGLPMEGRHASSSEKTTTQSCRRCGQPGHNSRRCSCRGKINK</sequence>
<feature type="domain" description="CCHC-type" evidence="6">
    <location>
        <begin position="169"/>
        <end position="182"/>
    </location>
</feature>
<keyword evidence="1" id="KW-0479">Metal-binding</keyword>
<dbReference type="SMART" id="SM00575">
    <property type="entry name" value="ZnF_PMZ"/>
    <property type="match status" value="1"/>
</dbReference>
<evidence type="ECO:0000259" key="7">
    <source>
        <dbReference type="PROSITE" id="PS50966"/>
    </source>
</evidence>
<dbReference type="Pfam" id="PF04434">
    <property type="entry name" value="SWIM"/>
    <property type="match status" value="1"/>
</dbReference>
<accession>A0AAD5JNN8</accession>
<evidence type="ECO:0000256" key="3">
    <source>
        <dbReference type="ARBA" id="ARBA00022833"/>
    </source>
</evidence>
<evidence type="ECO:0000313" key="8">
    <source>
        <dbReference type="EMBL" id="KAI9197016.1"/>
    </source>
</evidence>
<feature type="region of interest" description="Disordered" evidence="5">
    <location>
        <begin position="146"/>
        <end position="190"/>
    </location>
</feature>
<reference evidence="8" key="1">
    <citation type="journal article" date="2022" name="Plant J.">
        <title>Strategies of tolerance reflected in two North American maple genomes.</title>
        <authorList>
            <person name="McEvoy S.L."/>
            <person name="Sezen U.U."/>
            <person name="Trouern-Trend A."/>
            <person name="McMahon S.M."/>
            <person name="Schaberg P.G."/>
            <person name="Yang J."/>
            <person name="Wegrzyn J.L."/>
            <person name="Swenson N.G."/>
        </authorList>
    </citation>
    <scope>NUCLEOTIDE SEQUENCE</scope>
    <source>
        <strain evidence="8">91603</strain>
    </source>
</reference>
<keyword evidence="2 4" id="KW-0863">Zinc-finger</keyword>
<dbReference type="AlphaFoldDB" id="A0AAD5JNN8"/>
<reference evidence="8" key="2">
    <citation type="submission" date="2023-02" db="EMBL/GenBank/DDBJ databases">
        <authorList>
            <person name="Swenson N.G."/>
            <person name="Wegrzyn J.L."/>
            <person name="Mcevoy S.L."/>
        </authorList>
    </citation>
    <scope>NUCLEOTIDE SEQUENCE</scope>
    <source>
        <strain evidence="8">91603</strain>
        <tissue evidence="8">Leaf</tissue>
    </source>
</reference>
<dbReference type="GO" id="GO:0008270">
    <property type="term" value="F:zinc ion binding"/>
    <property type="evidence" value="ECO:0007669"/>
    <property type="project" value="UniProtKB-KW"/>
</dbReference>
<evidence type="ECO:0000256" key="1">
    <source>
        <dbReference type="ARBA" id="ARBA00022723"/>
    </source>
</evidence>
<feature type="domain" description="SWIM-type" evidence="7">
    <location>
        <begin position="64"/>
        <end position="96"/>
    </location>
</feature>
<dbReference type="InterPro" id="IPR006564">
    <property type="entry name" value="Znf_PMZ"/>
</dbReference>
<protein>
    <recommendedName>
        <fullName evidence="10">SWIM-type domain-containing protein</fullName>
    </recommendedName>
</protein>
<dbReference type="PROSITE" id="PS50158">
    <property type="entry name" value="ZF_CCHC"/>
    <property type="match status" value="1"/>
</dbReference>
<dbReference type="InterPro" id="IPR001878">
    <property type="entry name" value="Znf_CCHC"/>
</dbReference>